<feature type="domain" description="CusB-like beta-barrel" evidence="4">
    <location>
        <begin position="221"/>
        <end position="288"/>
    </location>
</feature>
<dbReference type="PANTHER" id="PTHR30469">
    <property type="entry name" value="MULTIDRUG RESISTANCE PROTEIN MDTA"/>
    <property type="match status" value="1"/>
</dbReference>
<dbReference type="RefSeq" id="WP_067038266.1">
    <property type="nucleotide sequence ID" value="NZ_FLRA01000023.1"/>
</dbReference>
<feature type="region of interest" description="Disordered" evidence="2">
    <location>
        <begin position="31"/>
        <end position="51"/>
    </location>
</feature>
<dbReference type="Gene3D" id="2.40.30.170">
    <property type="match status" value="1"/>
</dbReference>
<dbReference type="InterPro" id="IPR006143">
    <property type="entry name" value="RND_pump_MFP"/>
</dbReference>
<dbReference type="Proteomes" id="UP000092871">
    <property type="component" value="Unassembled WGS sequence"/>
</dbReference>
<dbReference type="NCBIfam" id="TIGR01730">
    <property type="entry name" value="RND_mfp"/>
    <property type="match status" value="1"/>
</dbReference>
<evidence type="ECO:0000313" key="7">
    <source>
        <dbReference type="Proteomes" id="UP000092840"/>
    </source>
</evidence>
<sequence length="373" mass="40048">MTSKLKQGPILALGIAAIAIIWMFAGGHGITHAQSSQDKEPQKVEKSPINESKKSVTSTLFKVQTKISHAQMVQDTLQLSGQTEANQTLSITAQSAGRVTSVNARQGDIIQSGTTLVTIDDRALRSKIQYAKAFIKQNTLELEGIRRLTSQKLSSDVSAASAEAKLADAKANLTALQVDLENRHITAPFSGSINEMSIQTDQWLNAGEHVADIIDLSPLKVTANVPQIHLTDIGLDRAVTIEINSDQRALGNISFISKLADTRTRTIPIEVEIPNSDGRISAGLSATLLIPLSETLAHKLSPALLSINKDGQMSVKTVSENNLVESHEVIVVRSDRDHVYVKGLPNTVTLITTGQGFVSAGDTVETQPVEGNE</sequence>
<evidence type="ECO:0000313" key="5">
    <source>
        <dbReference type="EMBL" id="SBT19039.1"/>
    </source>
</evidence>
<evidence type="ECO:0000256" key="2">
    <source>
        <dbReference type="SAM" id="MobiDB-lite"/>
    </source>
</evidence>
<reference evidence="5 8" key="2">
    <citation type="submission" date="2016-06" db="EMBL/GenBank/DDBJ databases">
        <authorList>
            <person name="Kjaerup R.B."/>
            <person name="Dalgaard T.S."/>
            <person name="Juul-Madsen H.R."/>
        </authorList>
    </citation>
    <scope>NUCLEOTIDE SEQUENCE [LARGE SCALE GENOMIC DNA]</scope>
    <source>
        <strain evidence="5 8">CECT 5115</strain>
    </source>
</reference>
<dbReference type="EMBL" id="FLRB01000013">
    <property type="protein sequence ID" value="SBT21994.1"/>
    <property type="molecule type" value="Genomic_DNA"/>
</dbReference>
<dbReference type="Proteomes" id="UP000092840">
    <property type="component" value="Unassembled WGS sequence"/>
</dbReference>
<dbReference type="PANTHER" id="PTHR30469:SF29">
    <property type="entry name" value="BLR2860 PROTEIN"/>
    <property type="match status" value="1"/>
</dbReference>
<evidence type="ECO:0000313" key="6">
    <source>
        <dbReference type="EMBL" id="SBT21994.1"/>
    </source>
</evidence>
<dbReference type="SUPFAM" id="SSF111369">
    <property type="entry name" value="HlyD-like secretion proteins"/>
    <property type="match status" value="1"/>
</dbReference>
<accession>A0A1C3JVB3</accession>
<dbReference type="Pfam" id="PF25917">
    <property type="entry name" value="BSH_RND"/>
    <property type="match status" value="1"/>
</dbReference>
<name>A0A1C3JVB3_9GAMM</name>
<feature type="compositionally biased region" description="Basic and acidic residues" evidence="2">
    <location>
        <begin position="37"/>
        <end position="51"/>
    </location>
</feature>
<dbReference type="InterPro" id="IPR058625">
    <property type="entry name" value="MdtA-like_BSH"/>
</dbReference>
<reference evidence="6 7" key="1">
    <citation type="submission" date="2016-06" db="EMBL/GenBank/DDBJ databases">
        <authorList>
            <person name="Rodrigo-Torres L."/>
            <person name="Arahal D.R."/>
        </authorList>
    </citation>
    <scope>NUCLEOTIDE SEQUENCE [LARGE SCALE GENOMIC DNA]</scope>
    <source>
        <strain evidence="6 7">CECT 5116</strain>
    </source>
</reference>
<dbReference type="Gene3D" id="1.10.287.470">
    <property type="entry name" value="Helix hairpin bin"/>
    <property type="match status" value="1"/>
</dbReference>
<evidence type="ECO:0000259" key="3">
    <source>
        <dbReference type="Pfam" id="PF25917"/>
    </source>
</evidence>
<proteinExistence type="inferred from homology"/>
<comment type="similarity">
    <text evidence="1">Belongs to the membrane fusion protein (MFP) (TC 8.A.1) family.</text>
</comment>
<evidence type="ECO:0000313" key="8">
    <source>
        <dbReference type="Proteomes" id="UP000092871"/>
    </source>
</evidence>
<dbReference type="GO" id="GO:0015562">
    <property type="term" value="F:efflux transmembrane transporter activity"/>
    <property type="evidence" value="ECO:0007669"/>
    <property type="project" value="TreeGrafter"/>
</dbReference>
<evidence type="ECO:0000259" key="4">
    <source>
        <dbReference type="Pfam" id="PF25954"/>
    </source>
</evidence>
<dbReference type="EMBL" id="FLRA01000023">
    <property type="protein sequence ID" value="SBT19039.1"/>
    <property type="molecule type" value="Genomic_DNA"/>
</dbReference>
<keyword evidence="7" id="KW-1185">Reference proteome</keyword>
<protein>
    <submittedName>
        <fullName evidence="5 6">Efflux pump periplasmic linker TtgA</fullName>
    </submittedName>
</protein>
<gene>
    <name evidence="5" type="primary">ttgA</name>
    <name evidence="5" type="ORF">MGA5115_03200</name>
    <name evidence="6" type="ORF">MGA5116_02604</name>
</gene>
<dbReference type="AlphaFoldDB" id="A0A1C3JVB3"/>
<organism evidence="5 8">
    <name type="scientific">Marinomonas gallaica</name>
    <dbReference type="NCBI Taxonomy" id="1806667"/>
    <lineage>
        <taxon>Bacteria</taxon>
        <taxon>Pseudomonadati</taxon>
        <taxon>Pseudomonadota</taxon>
        <taxon>Gammaproteobacteria</taxon>
        <taxon>Oceanospirillales</taxon>
        <taxon>Oceanospirillaceae</taxon>
        <taxon>Marinomonas</taxon>
    </lineage>
</organism>
<feature type="domain" description="Multidrug resistance protein MdtA-like barrel-sandwich hybrid" evidence="3">
    <location>
        <begin position="88"/>
        <end position="213"/>
    </location>
</feature>
<dbReference type="Gene3D" id="2.40.50.100">
    <property type="match status" value="1"/>
</dbReference>
<dbReference type="Pfam" id="PF25954">
    <property type="entry name" value="Beta-barrel_RND_2"/>
    <property type="match status" value="1"/>
</dbReference>
<dbReference type="GO" id="GO:1990281">
    <property type="term" value="C:efflux pump complex"/>
    <property type="evidence" value="ECO:0007669"/>
    <property type="project" value="TreeGrafter"/>
</dbReference>
<evidence type="ECO:0000256" key="1">
    <source>
        <dbReference type="ARBA" id="ARBA00009477"/>
    </source>
</evidence>
<dbReference type="InterPro" id="IPR058792">
    <property type="entry name" value="Beta-barrel_RND_2"/>
</dbReference>